<keyword evidence="7 10" id="KW-0472">Membrane</keyword>
<comment type="similarity">
    <text evidence="2 10">Belongs to the SPCS3 family.</text>
</comment>
<evidence type="ECO:0000256" key="8">
    <source>
        <dbReference type="ARBA" id="ARBA00029556"/>
    </source>
</evidence>
<dbReference type="PIRSF" id="PIRSF016089">
    <property type="entry name" value="SPC22"/>
    <property type="match status" value="1"/>
</dbReference>
<dbReference type="AlphaFoldDB" id="A0A6B2G2U9"/>
<keyword evidence="3 11" id="KW-0812">Transmembrane</keyword>
<dbReference type="PANTHER" id="PTHR12804">
    <property type="entry name" value="MICROSOMAL SIGNAL PEPTIDASE 23 KD SUBUNIT SPC22/23"/>
    <property type="match status" value="1"/>
</dbReference>
<dbReference type="Pfam" id="PF04573">
    <property type="entry name" value="SPC22"/>
    <property type="match status" value="1"/>
</dbReference>
<keyword evidence="5" id="KW-0735">Signal-anchor</keyword>
<evidence type="ECO:0000256" key="6">
    <source>
        <dbReference type="ARBA" id="ARBA00022989"/>
    </source>
</evidence>
<evidence type="ECO:0000256" key="5">
    <source>
        <dbReference type="ARBA" id="ARBA00022968"/>
    </source>
</evidence>
<dbReference type="GO" id="GO:0006465">
    <property type="term" value="P:signal peptide processing"/>
    <property type="evidence" value="ECO:0007669"/>
    <property type="project" value="UniProtKB-UniRule"/>
</dbReference>
<keyword evidence="6 11" id="KW-1133">Transmembrane helix</keyword>
<dbReference type="PANTHER" id="PTHR12804:SF0">
    <property type="entry name" value="SIGNAL PEPTIDASE COMPLEX SUBUNIT 3"/>
    <property type="match status" value="1"/>
</dbReference>
<dbReference type="InterPro" id="IPR007653">
    <property type="entry name" value="SPC3"/>
</dbReference>
<name>A0A6B2G2U9_MYXSQ</name>
<evidence type="ECO:0000256" key="1">
    <source>
        <dbReference type="ARBA" id="ARBA00004648"/>
    </source>
</evidence>
<evidence type="ECO:0000256" key="7">
    <source>
        <dbReference type="ARBA" id="ARBA00023136"/>
    </source>
</evidence>
<organism evidence="12">
    <name type="scientific">Myxobolus squamalis</name>
    <name type="common">Myxosporean</name>
    <dbReference type="NCBI Taxonomy" id="59785"/>
    <lineage>
        <taxon>Eukaryota</taxon>
        <taxon>Metazoa</taxon>
        <taxon>Cnidaria</taxon>
        <taxon>Myxozoa</taxon>
        <taxon>Myxosporea</taxon>
        <taxon>Bivalvulida</taxon>
        <taxon>Platysporina</taxon>
        <taxon>Myxobolidae</taxon>
        <taxon>Myxobolus</taxon>
    </lineage>
</organism>
<comment type="function">
    <text evidence="9">Essential component of the signal peptidase complex (SPC) which catalyzes the cleavage of N-terminal signal sequences from nascent proteins as they are translocated into the lumen of the endoplasmic reticulum. Essential for the SPC catalytic activity, possibly by stabilizing and positioning the active center of the complex close to the lumenal surface.</text>
</comment>
<evidence type="ECO:0000256" key="2">
    <source>
        <dbReference type="ARBA" id="ARBA00009289"/>
    </source>
</evidence>
<evidence type="ECO:0000256" key="11">
    <source>
        <dbReference type="SAM" id="Phobius"/>
    </source>
</evidence>
<comment type="subcellular location">
    <subcellularLocation>
        <location evidence="1">Endoplasmic reticulum membrane</location>
        <topology evidence="1">Single-pass type II membrane protein</topology>
    </subcellularLocation>
</comment>
<dbReference type="GO" id="GO:0005787">
    <property type="term" value="C:signal peptidase complex"/>
    <property type="evidence" value="ECO:0007669"/>
    <property type="project" value="UniProtKB-UniRule"/>
</dbReference>
<dbReference type="EMBL" id="GHBR01003796">
    <property type="protein sequence ID" value="NDJ97862.1"/>
    <property type="molecule type" value="Transcribed_RNA"/>
</dbReference>
<evidence type="ECO:0000256" key="9">
    <source>
        <dbReference type="ARBA" id="ARBA00046080"/>
    </source>
</evidence>
<feature type="transmembrane region" description="Helical" evidence="11">
    <location>
        <begin position="12"/>
        <end position="33"/>
    </location>
</feature>
<reference evidence="12" key="1">
    <citation type="submission" date="2018-11" db="EMBL/GenBank/DDBJ databases">
        <title>Myxobolus squamalis genome and transcriptome.</title>
        <authorList>
            <person name="Yahalomi D."/>
            <person name="Atkinson S.D."/>
            <person name="Neuhof M."/>
            <person name="Chang E.S."/>
            <person name="Philippe H."/>
            <person name="Cartwright P."/>
            <person name="Bartholomew J.L."/>
            <person name="Huchon D."/>
        </authorList>
    </citation>
    <scope>NUCLEOTIDE SEQUENCE</scope>
    <source>
        <strain evidence="12">71B08</strain>
        <tissue evidence="12">Whole</tissue>
    </source>
</reference>
<accession>A0A6B2G2U9</accession>
<evidence type="ECO:0000256" key="3">
    <source>
        <dbReference type="ARBA" id="ARBA00022692"/>
    </source>
</evidence>
<sequence>MQSFLSRINQLFSYFGYSFMLLAAFAALSNLWLNPNHFNGKLEIVSVRTRQIRNPSISSSLINAADFLINVKLDLSPTFHWNVKQVFLNLVVFYSTKNNAKNEVTVWDRIVLKSSQSYQIDINNRRTKYTLEDDGTGLLNNTLTFKLGIEMIPFVGFMSQVFLDQQPSIQMPDRITGNEYSTL</sequence>
<protein>
    <recommendedName>
        <fullName evidence="8 10">Signal peptidase complex subunit 3</fullName>
    </recommendedName>
</protein>
<proteinExistence type="inferred from homology"/>
<dbReference type="GO" id="GO:0045047">
    <property type="term" value="P:protein targeting to ER"/>
    <property type="evidence" value="ECO:0007669"/>
    <property type="project" value="TreeGrafter"/>
</dbReference>
<evidence type="ECO:0000313" key="12">
    <source>
        <dbReference type="EMBL" id="NDJ97862.1"/>
    </source>
</evidence>
<evidence type="ECO:0000256" key="10">
    <source>
        <dbReference type="PIRNR" id="PIRNR016089"/>
    </source>
</evidence>
<keyword evidence="4 10" id="KW-0256">Endoplasmic reticulum</keyword>
<evidence type="ECO:0000256" key="4">
    <source>
        <dbReference type="ARBA" id="ARBA00022824"/>
    </source>
</evidence>